<dbReference type="CDD" id="cd14475">
    <property type="entry name" value="SPX_SYG1_like"/>
    <property type="match status" value="1"/>
</dbReference>
<gene>
    <name evidence="10" type="ORF">PHLGIDRAFT_42215</name>
</gene>
<feature type="transmembrane region" description="Helical" evidence="7">
    <location>
        <begin position="381"/>
        <end position="407"/>
    </location>
</feature>
<dbReference type="EMBL" id="KN840500">
    <property type="protein sequence ID" value="KIP07309.1"/>
    <property type="molecule type" value="Genomic_DNA"/>
</dbReference>
<feature type="transmembrane region" description="Helical" evidence="7">
    <location>
        <begin position="428"/>
        <end position="446"/>
    </location>
</feature>
<evidence type="ECO:0000313" key="11">
    <source>
        <dbReference type="Proteomes" id="UP000053257"/>
    </source>
</evidence>
<dbReference type="GO" id="GO:0006817">
    <property type="term" value="P:phosphate ion transport"/>
    <property type="evidence" value="ECO:0007669"/>
    <property type="project" value="TreeGrafter"/>
</dbReference>
<feature type="non-terminal residue" evidence="10">
    <location>
        <position position="1"/>
    </location>
</feature>
<dbReference type="InterPro" id="IPR004331">
    <property type="entry name" value="SPX_dom"/>
</dbReference>
<dbReference type="Pfam" id="PF03105">
    <property type="entry name" value="SPX"/>
    <property type="match status" value="1"/>
</dbReference>
<evidence type="ECO:0000256" key="2">
    <source>
        <dbReference type="ARBA" id="ARBA00009665"/>
    </source>
</evidence>
<evidence type="ECO:0000313" key="10">
    <source>
        <dbReference type="EMBL" id="KIP07309.1"/>
    </source>
</evidence>
<name>A0A0C3NQA4_PHLG1</name>
<dbReference type="STRING" id="745531.A0A0C3NQA4"/>
<evidence type="ECO:0000256" key="7">
    <source>
        <dbReference type="SAM" id="Phobius"/>
    </source>
</evidence>
<dbReference type="Proteomes" id="UP000053257">
    <property type="component" value="Unassembled WGS sequence"/>
</dbReference>
<reference evidence="10 11" key="1">
    <citation type="journal article" date="2014" name="PLoS Genet.">
        <title>Analysis of the Phlebiopsis gigantea genome, transcriptome and secretome provides insight into its pioneer colonization strategies of wood.</title>
        <authorList>
            <person name="Hori C."/>
            <person name="Ishida T."/>
            <person name="Igarashi K."/>
            <person name="Samejima M."/>
            <person name="Suzuki H."/>
            <person name="Master E."/>
            <person name="Ferreira P."/>
            <person name="Ruiz-Duenas F.J."/>
            <person name="Held B."/>
            <person name="Canessa P."/>
            <person name="Larrondo L.F."/>
            <person name="Schmoll M."/>
            <person name="Druzhinina I.S."/>
            <person name="Kubicek C.P."/>
            <person name="Gaskell J.A."/>
            <person name="Kersten P."/>
            <person name="St John F."/>
            <person name="Glasner J."/>
            <person name="Sabat G."/>
            <person name="Splinter BonDurant S."/>
            <person name="Syed K."/>
            <person name="Yadav J."/>
            <person name="Mgbeahuruike A.C."/>
            <person name="Kovalchuk A."/>
            <person name="Asiegbu F.O."/>
            <person name="Lackner G."/>
            <person name="Hoffmeister D."/>
            <person name="Rencoret J."/>
            <person name="Gutierrez A."/>
            <person name="Sun H."/>
            <person name="Lindquist E."/>
            <person name="Barry K."/>
            <person name="Riley R."/>
            <person name="Grigoriev I.V."/>
            <person name="Henrissat B."/>
            <person name="Kues U."/>
            <person name="Berka R.M."/>
            <person name="Martinez A.T."/>
            <person name="Covert S.F."/>
            <person name="Blanchette R.A."/>
            <person name="Cullen D."/>
        </authorList>
    </citation>
    <scope>NUCLEOTIDE SEQUENCE [LARGE SCALE GENOMIC DNA]</scope>
    <source>
        <strain evidence="10 11">11061_1 CR5-6</strain>
    </source>
</reference>
<evidence type="ECO:0000259" key="9">
    <source>
        <dbReference type="PROSITE" id="PS51382"/>
    </source>
</evidence>
<organism evidence="10 11">
    <name type="scientific">Phlebiopsis gigantea (strain 11061_1 CR5-6)</name>
    <name type="common">White-rot fungus</name>
    <name type="synonym">Peniophora gigantea</name>
    <dbReference type="NCBI Taxonomy" id="745531"/>
    <lineage>
        <taxon>Eukaryota</taxon>
        <taxon>Fungi</taxon>
        <taxon>Dikarya</taxon>
        <taxon>Basidiomycota</taxon>
        <taxon>Agaricomycotina</taxon>
        <taxon>Agaricomycetes</taxon>
        <taxon>Polyporales</taxon>
        <taxon>Phanerochaetaceae</taxon>
        <taxon>Phlebiopsis</taxon>
    </lineage>
</organism>
<evidence type="ECO:0000256" key="5">
    <source>
        <dbReference type="ARBA" id="ARBA00023136"/>
    </source>
</evidence>
<keyword evidence="5 7" id="KW-0472">Membrane</keyword>
<dbReference type="InterPro" id="IPR004342">
    <property type="entry name" value="EXS_C"/>
</dbReference>
<dbReference type="PROSITE" id="PS51380">
    <property type="entry name" value="EXS"/>
    <property type="match status" value="1"/>
</dbReference>
<dbReference type="Pfam" id="PF03124">
    <property type="entry name" value="EXS"/>
    <property type="match status" value="1"/>
</dbReference>
<feature type="compositionally biased region" description="Low complexity" evidence="6">
    <location>
        <begin position="84"/>
        <end position="94"/>
    </location>
</feature>
<dbReference type="OrthoDB" id="9970435at2759"/>
<dbReference type="GO" id="GO:0005886">
    <property type="term" value="C:plasma membrane"/>
    <property type="evidence" value="ECO:0007669"/>
    <property type="project" value="TreeGrafter"/>
</dbReference>
<keyword evidence="11" id="KW-1185">Reference proteome</keyword>
<feature type="transmembrane region" description="Helical" evidence="7">
    <location>
        <begin position="257"/>
        <end position="277"/>
    </location>
</feature>
<proteinExistence type="inferred from homology"/>
<sequence>LLPMLGRLQKAFFDKLDNELDKVEAFYLEREKEMRARTTTLKAQLQELQDHRRLFHVQIEHADGSRAAKLTRTRHSEDTAVHVGGSASPSASATGGSGGSGPEESAPNVTGWKRVRHKFDKHNAGKTLSRETSGETPMFKYDPDDYLQAKKKLKKAVLECYRGLELLENYRTLNLIGFRKALKKFEKYTKIPALQTYFTEKIDPSAFSSGAAVQGMLGEMEHLYAARFTQGNNKLAKNRLRGLAQHKTHHFSSFRTGMLLGLAIPAFVDGLCLSIQFADFWMGDQFCSLVFTISNFYFLGCAYSGGFGTHWTQCMTPTRWGVPFVLASLPLLARLVQSIRRWVDSKLMTHLINGGKYGAGIVYYFFYFNWRHQGGARGYSFVLWCIFGVIYATYATAWDLLMDWSVLRPRAPHRFLRPELIYNNTIPLYYLAIITNVLIRFVWVIYIPQNGLAFPLRAFIAAILEMFRRWQWNFYRLENEHLGNVDQYRVTREVPLPYTFDDHSHETDIDEDDARSM</sequence>
<dbReference type="PANTHER" id="PTHR10783">
    <property type="entry name" value="XENOTROPIC AND POLYTROPIC RETROVIRUS RECEPTOR 1-RELATED"/>
    <property type="match status" value="1"/>
</dbReference>
<dbReference type="GO" id="GO:0000822">
    <property type="term" value="F:inositol hexakisphosphate binding"/>
    <property type="evidence" value="ECO:0007669"/>
    <property type="project" value="TreeGrafter"/>
</dbReference>
<dbReference type="HOGENOM" id="CLU_006116_0_1_1"/>
<evidence type="ECO:0000259" key="8">
    <source>
        <dbReference type="PROSITE" id="PS51380"/>
    </source>
</evidence>
<evidence type="ECO:0000256" key="6">
    <source>
        <dbReference type="SAM" id="MobiDB-lite"/>
    </source>
</evidence>
<protein>
    <recommendedName>
        <fullName evidence="12">SPX domain-containing protein</fullName>
    </recommendedName>
</protein>
<feature type="non-terminal residue" evidence="10">
    <location>
        <position position="517"/>
    </location>
</feature>
<comment type="subcellular location">
    <subcellularLocation>
        <location evidence="1">Membrane</location>
        <topology evidence="1">Multi-pass membrane protein</topology>
    </subcellularLocation>
</comment>
<feature type="transmembrane region" description="Helical" evidence="7">
    <location>
        <begin position="348"/>
        <end position="369"/>
    </location>
</feature>
<dbReference type="PROSITE" id="PS51382">
    <property type="entry name" value="SPX"/>
    <property type="match status" value="1"/>
</dbReference>
<dbReference type="GO" id="GO:0016036">
    <property type="term" value="P:cellular response to phosphate starvation"/>
    <property type="evidence" value="ECO:0007669"/>
    <property type="project" value="TreeGrafter"/>
</dbReference>
<keyword evidence="3 7" id="KW-0812">Transmembrane</keyword>
<evidence type="ECO:0000256" key="3">
    <source>
        <dbReference type="ARBA" id="ARBA00022692"/>
    </source>
</evidence>
<comment type="similarity">
    <text evidence="2">Belongs to the SYG1 (TC 2.A.94) family.</text>
</comment>
<keyword evidence="4 7" id="KW-1133">Transmembrane helix</keyword>
<dbReference type="PANTHER" id="PTHR10783:SF103">
    <property type="entry name" value="SOLUTE CARRIER FAMILY 53 MEMBER 1"/>
    <property type="match status" value="1"/>
</dbReference>
<dbReference type="AlphaFoldDB" id="A0A0C3NQA4"/>
<feature type="domain" description="EXS" evidence="8">
    <location>
        <begin position="314"/>
        <end position="508"/>
    </location>
</feature>
<feature type="domain" description="SPX" evidence="9">
    <location>
        <begin position="1"/>
        <end position="199"/>
    </location>
</feature>
<dbReference type="GO" id="GO:0005794">
    <property type="term" value="C:Golgi apparatus"/>
    <property type="evidence" value="ECO:0007669"/>
    <property type="project" value="TreeGrafter"/>
</dbReference>
<evidence type="ECO:0008006" key="12">
    <source>
        <dbReference type="Google" id="ProtNLM"/>
    </source>
</evidence>
<evidence type="ECO:0000256" key="1">
    <source>
        <dbReference type="ARBA" id="ARBA00004141"/>
    </source>
</evidence>
<evidence type="ECO:0000256" key="4">
    <source>
        <dbReference type="ARBA" id="ARBA00022989"/>
    </source>
</evidence>
<feature type="region of interest" description="Disordered" evidence="6">
    <location>
        <begin position="65"/>
        <end position="110"/>
    </location>
</feature>
<feature type="transmembrane region" description="Helical" evidence="7">
    <location>
        <begin position="320"/>
        <end position="336"/>
    </location>
</feature>
<accession>A0A0C3NQA4</accession>
<feature type="transmembrane region" description="Helical" evidence="7">
    <location>
        <begin position="289"/>
        <end position="308"/>
    </location>
</feature>